<dbReference type="InterPro" id="IPR036770">
    <property type="entry name" value="Ankyrin_rpt-contain_sf"/>
</dbReference>
<accession>A0A2H1WWA5</accession>
<evidence type="ECO:0000256" key="1">
    <source>
        <dbReference type="ARBA" id="ARBA00022737"/>
    </source>
</evidence>
<dbReference type="PANTHER" id="PTHR24173:SF74">
    <property type="entry name" value="ANKYRIN REPEAT DOMAIN-CONTAINING PROTEIN 16"/>
    <property type="match status" value="1"/>
</dbReference>
<keyword evidence="1" id="KW-0677">Repeat</keyword>
<dbReference type="SMART" id="SM00248">
    <property type="entry name" value="ANK"/>
    <property type="match status" value="2"/>
</dbReference>
<dbReference type="AlphaFoldDB" id="A0A2H1WWA5"/>
<evidence type="ECO:0000256" key="2">
    <source>
        <dbReference type="ARBA" id="ARBA00023043"/>
    </source>
</evidence>
<dbReference type="Pfam" id="PF12796">
    <property type="entry name" value="Ank_2"/>
    <property type="match status" value="1"/>
</dbReference>
<evidence type="ECO:0000313" key="4">
    <source>
        <dbReference type="EMBL" id="SOQ57353.1"/>
    </source>
</evidence>
<reference evidence="4" key="1">
    <citation type="submission" date="2016-07" db="EMBL/GenBank/DDBJ databases">
        <authorList>
            <person name="Bretaudeau A."/>
        </authorList>
    </citation>
    <scope>NUCLEOTIDE SEQUENCE</scope>
    <source>
        <strain evidence="4">Rice</strain>
        <tissue evidence="4">Whole body</tissue>
    </source>
</reference>
<dbReference type="PANTHER" id="PTHR24173">
    <property type="entry name" value="ANKYRIN REPEAT CONTAINING"/>
    <property type="match status" value="1"/>
</dbReference>
<protein>
    <submittedName>
        <fullName evidence="4">SFRICE_041668</fullName>
    </submittedName>
</protein>
<evidence type="ECO:0000256" key="3">
    <source>
        <dbReference type="PROSITE-ProRule" id="PRU00023"/>
    </source>
</evidence>
<feature type="repeat" description="ANK" evidence="3">
    <location>
        <begin position="4"/>
        <end position="36"/>
    </location>
</feature>
<organism evidence="4">
    <name type="scientific">Spodoptera frugiperda</name>
    <name type="common">Fall armyworm</name>
    <dbReference type="NCBI Taxonomy" id="7108"/>
    <lineage>
        <taxon>Eukaryota</taxon>
        <taxon>Metazoa</taxon>
        <taxon>Ecdysozoa</taxon>
        <taxon>Arthropoda</taxon>
        <taxon>Hexapoda</taxon>
        <taxon>Insecta</taxon>
        <taxon>Pterygota</taxon>
        <taxon>Neoptera</taxon>
        <taxon>Endopterygota</taxon>
        <taxon>Lepidoptera</taxon>
        <taxon>Glossata</taxon>
        <taxon>Ditrysia</taxon>
        <taxon>Noctuoidea</taxon>
        <taxon>Noctuidae</taxon>
        <taxon>Amphipyrinae</taxon>
        <taxon>Spodoptera</taxon>
    </lineage>
</organism>
<dbReference type="PRINTS" id="PR01415">
    <property type="entry name" value="ANKYRIN"/>
</dbReference>
<dbReference type="PROSITE" id="PS50088">
    <property type="entry name" value="ANK_REPEAT"/>
    <property type="match status" value="2"/>
</dbReference>
<dbReference type="EMBL" id="ODYU01011545">
    <property type="protein sequence ID" value="SOQ57353.1"/>
    <property type="molecule type" value="Genomic_DNA"/>
</dbReference>
<dbReference type="SUPFAM" id="SSF48403">
    <property type="entry name" value="Ankyrin repeat"/>
    <property type="match status" value="1"/>
</dbReference>
<feature type="repeat" description="ANK" evidence="3">
    <location>
        <begin position="37"/>
        <end position="69"/>
    </location>
</feature>
<dbReference type="PROSITE" id="PS50297">
    <property type="entry name" value="ANK_REP_REGION"/>
    <property type="match status" value="2"/>
</dbReference>
<proteinExistence type="predicted"/>
<keyword evidence="2 3" id="KW-0040">ANK repeat</keyword>
<sequence>MFSTGLTPVHLAASEGRTGVLKALMAAGGQVNARTRDGYTPLHAAAHHGHHAAAKTLLAANADVTARAAHGYDK</sequence>
<dbReference type="Gene3D" id="1.25.40.20">
    <property type="entry name" value="Ankyrin repeat-containing domain"/>
    <property type="match status" value="1"/>
</dbReference>
<name>A0A2H1WWA5_SPOFR</name>
<gene>
    <name evidence="4" type="ORF">SFRICE_041668</name>
</gene>
<dbReference type="InterPro" id="IPR002110">
    <property type="entry name" value="Ankyrin_rpt"/>
</dbReference>